<dbReference type="GO" id="GO:0004125">
    <property type="term" value="F:L-seryl-tRNA(Sec) selenium transferase activity"/>
    <property type="evidence" value="ECO:0007669"/>
    <property type="project" value="TreeGrafter"/>
</dbReference>
<dbReference type="PANTHER" id="PTHR32328">
    <property type="entry name" value="L-SERYL-TRNA(SEC) SELENIUM TRANSFERASE"/>
    <property type="match status" value="1"/>
</dbReference>
<dbReference type="Gene3D" id="3.40.640.10">
    <property type="entry name" value="Type I PLP-dependent aspartate aminotransferase-like (Major domain)"/>
    <property type="match status" value="1"/>
</dbReference>
<protein>
    <submittedName>
        <fullName evidence="4">Pyridoxal phosphate enzyme</fullName>
    </submittedName>
</protein>
<evidence type="ECO:0000256" key="2">
    <source>
        <dbReference type="ARBA" id="ARBA00022898"/>
    </source>
</evidence>
<dbReference type="RefSeq" id="WP_013100146.1">
    <property type="nucleotide sequence ID" value="NC_014122.1"/>
</dbReference>
<proteinExistence type="predicted"/>
<dbReference type="SUPFAM" id="SSF53383">
    <property type="entry name" value="PLP-dependent transferases"/>
    <property type="match status" value="1"/>
</dbReference>
<accession>D5VS47</accession>
<dbReference type="GeneID" id="9131744"/>
<organism evidence="4 5">
    <name type="scientific">Methanocaldococcus infernus (strain DSM 11812 / JCM 15783 / ME)</name>
    <dbReference type="NCBI Taxonomy" id="573063"/>
    <lineage>
        <taxon>Archaea</taxon>
        <taxon>Methanobacteriati</taxon>
        <taxon>Methanobacteriota</taxon>
        <taxon>Methanomada group</taxon>
        <taxon>Methanococci</taxon>
        <taxon>Methanococcales</taxon>
        <taxon>Methanocaldococcaceae</taxon>
        <taxon>Methanocaldococcus</taxon>
    </lineage>
</organism>
<dbReference type="OrthoDB" id="67852at2157"/>
<name>D5VS47_METIM</name>
<dbReference type="Pfam" id="PF22583">
    <property type="entry name" value="UPF0425_C"/>
    <property type="match status" value="1"/>
</dbReference>
<dbReference type="eggNOG" id="arCOG00114">
    <property type="taxonomic scope" value="Archaea"/>
</dbReference>
<dbReference type="EMBL" id="CP002009">
    <property type="protein sequence ID" value="ADG13400.1"/>
    <property type="molecule type" value="Genomic_DNA"/>
</dbReference>
<comment type="cofactor">
    <cofactor evidence="1">
        <name>pyridoxal 5'-phosphate</name>
        <dbReference type="ChEBI" id="CHEBI:597326"/>
    </cofactor>
</comment>
<dbReference type="InterPro" id="IPR020033">
    <property type="entry name" value="PyrdxlP-dep_transferase_arc"/>
</dbReference>
<evidence type="ECO:0000313" key="4">
    <source>
        <dbReference type="EMBL" id="ADG13400.1"/>
    </source>
</evidence>
<dbReference type="STRING" id="573063.Metin_0733"/>
<evidence type="ECO:0000256" key="1">
    <source>
        <dbReference type="ARBA" id="ARBA00001933"/>
    </source>
</evidence>
<reference evidence="4" key="1">
    <citation type="submission" date="2010-04" db="EMBL/GenBank/DDBJ databases">
        <title>Complete sequence of Methanocaldococcus infernus ME.</title>
        <authorList>
            <consortium name="US DOE Joint Genome Institute"/>
            <person name="Lucas S."/>
            <person name="Copeland A."/>
            <person name="Lapidus A."/>
            <person name="Cheng J.-F."/>
            <person name="Bruce D."/>
            <person name="Goodwin L."/>
            <person name="Pitluck S."/>
            <person name="Munk A.C."/>
            <person name="Detter J.C."/>
            <person name="Han C."/>
            <person name="Tapia R."/>
            <person name="Land M."/>
            <person name="Hauser L."/>
            <person name="Kyrpides N."/>
            <person name="Mikhailova N."/>
            <person name="Sieprawska-Lupa M."/>
            <person name="Whitman W.B."/>
            <person name="Woyke T."/>
        </authorList>
    </citation>
    <scope>NUCLEOTIDE SEQUENCE [LARGE SCALE GENOMIC DNA]</scope>
    <source>
        <strain evidence="4">ME</strain>
    </source>
</reference>
<gene>
    <name evidence="4" type="ordered locus">Metin_0733</name>
</gene>
<keyword evidence="2" id="KW-0663">Pyridoxal phosphate</keyword>
<dbReference type="NCBIfam" id="TIGR03576">
    <property type="entry name" value="pyridox_MJ0158"/>
    <property type="match status" value="1"/>
</dbReference>
<keyword evidence="5" id="KW-1185">Reference proteome</keyword>
<evidence type="ECO:0000313" key="5">
    <source>
        <dbReference type="Proteomes" id="UP000002061"/>
    </source>
</evidence>
<sequence length="357" mass="39915">MEIDRIRKAQELVLKILHEKGREHLYDLSGLSGGFLIEDEDKDLLNTYIGSSYFSKKVDELGREHLKGERCVAFNRTTSAILSTILTLKPKKVIHYLPELPGHPSIRRASSLVDAQYMEDNNLEILENLDKGDLLVITGTTMDLEVINLKDFKEAIRIGKEREAIILVDDASGARVRLLYNQPPALELGADLVVTSTDKLMDGPRGGLLAGNDIELVEKIYETGLKYGLEAQPPALAGIYRALQNFSLERLRKVFERAKKINLDKIKWAKRTATGFVIKKVVDDEKRNREILEEAAFYLLKKYGILTITALGSPGASRSLRIDLSSRDAERLSDEKIVDAVYDSLTYALKNGAGDGI</sequence>
<dbReference type="InterPro" id="IPR015421">
    <property type="entry name" value="PyrdxlP-dep_Trfase_major"/>
</dbReference>
<dbReference type="InterPro" id="IPR015424">
    <property type="entry name" value="PyrdxlP-dep_Trfase"/>
</dbReference>
<dbReference type="KEGG" id="mif:Metin_0733"/>
<dbReference type="InterPro" id="IPR055177">
    <property type="entry name" value="UPF0425_MJ0158-like_C"/>
</dbReference>
<dbReference type="Gene3D" id="3.90.1150.70">
    <property type="match status" value="1"/>
</dbReference>
<dbReference type="Proteomes" id="UP000002061">
    <property type="component" value="Chromosome"/>
</dbReference>
<dbReference type="HOGENOM" id="CLU_055443_0_0_2"/>
<feature type="domain" description="UPF0425" evidence="3">
    <location>
        <begin position="269"/>
        <end position="333"/>
    </location>
</feature>
<dbReference type="PANTHER" id="PTHR32328:SF0">
    <property type="entry name" value="L-SERYL-TRNA(SEC) SELENIUM TRANSFERASE"/>
    <property type="match status" value="1"/>
</dbReference>
<evidence type="ECO:0000259" key="3">
    <source>
        <dbReference type="Pfam" id="PF22583"/>
    </source>
</evidence>
<dbReference type="AlphaFoldDB" id="D5VS47"/>